<feature type="compositionally biased region" description="Acidic residues" evidence="1">
    <location>
        <begin position="211"/>
        <end position="227"/>
    </location>
</feature>
<organism evidence="2">
    <name type="scientific">viral metagenome</name>
    <dbReference type="NCBI Taxonomy" id="1070528"/>
    <lineage>
        <taxon>unclassified sequences</taxon>
        <taxon>metagenomes</taxon>
        <taxon>organismal metagenomes</taxon>
    </lineage>
</organism>
<protein>
    <submittedName>
        <fullName evidence="2">Uncharacterized protein</fullName>
    </submittedName>
</protein>
<dbReference type="EMBL" id="MN740694">
    <property type="protein sequence ID" value="QHU07960.1"/>
    <property type="molecule type" value="Genomic_DNA"/>
</dbReference>
<feature type="compositionally biased region" description="Acidic residues" evidence="1">
    <location>
        <begin position="81"/>
        <end position="95"/>
    </location>
</feature>
<feature type="compositionally biased region" description="Basic residues" evidence="1">
    <location>
        <begin position="192"/>
        <end position="205"/>
    </location>
</feature>
<name>A0A6C0JTD2_9ZZZZ</name>
<proteinExistence type="predicted"/>
<evidence type="ECO:0000313" key="2">
    <source>
        <dbReference type="EMBL" id="QHU07960.1"/>
    </source>
</evidence>
<accession>A0A6C0JTD2</accession>
<reference evidence="2" key="1">
    <citation type="journal article" date="2020" name="Nature">
        <title>Giant virus diversity and host interactions through global metagenomics.</title>
        <authorList>
            <person name="Schulz F."/>
            <person name="Roux S."/>
            <person name="Paez-Espino D."/>
            <person name="Jungbluth S."/>
            <person name="Walsh D.A."/>
            <person name="Denef V.J."/>
            <person name="McMahon K.D."/>
            <person name="Konstantinidis K.T."/>
            <person name="Eloe-Fadrosh E.A."/>
            <person name="Kyrpides N.C."/>
            <person name="Woyke T."/>
        </authorList>
    </citation>
    <scope>NUCLEOTIDE SEQUENCE</scope>
    <source>
        <strain evidence="2">GVMAG-S-1062768-28</strain>
    </source>
</reference>
<feature type="region of interest" description="Disordered" evidence="1">
    <location>
        <begin position="52"/>
        <end position="104"/>
    </location>
</feature>
<sequence length="303" mass="33693">MSTEMNPLFTQLQADMFQVLATNMAKSCQDLFKKKQTAESLLEVFTNLFSTSSSDDDDESLPVVAKTEKKTKKTTKKDDVESQNDDDASDDDAPQDADAVAMPEGWDNGRFTLLEKAMGKLSKDKWLNIFGNRQKKDTKGCVVDKKRRLCAPKDKEDEFNAVIAYLDSTISKVADEDTADDEEVVVATKKAKKAVGKGVKGKKAPPPKEVDSDEDDSAAADDADDEGDYIEGYDAAKVEKLKGLVEDADDETFINVKTCKAIKQSKPNEKKYQFLEDEHLAVEKLDDQKKMAAYIAKIKKMLE</sequence>
<feature type="region of interest" description="Disordered" evidence="1">
    <location>
        <begin position="192"/>
        <end position="227"/>
    </location>
</feature>
<dbReference type="AlphaFoldDB" id="A0A6C0JTD2"/>
<evidence type="ECO:0000256" key="1">
    <source>
        <dbReference type="SAM" id="MobiDB-lite"/>
    </source>
</evidence>